<name>A0A1S1LY87_MYCCH</name>
<comment type="caution">
    <text evidence="2">The sequence shown here is derived from an EMBL/GenBank/DDBJ whole genome shotgun (WGS) entry which is preliminary data.</text>
</comment>
<proteinExistence type="predicted"/>
<sequence>MHIIATPNQVYALVAAIGLIAAIVWVLFDVLRQIKRTVRESYLLATDSDDRNHWPLLRAVARLAVPAILIAELLRPQWVWRAVAPSPGSAWFDKPIDNWRDAIDTVLVGARAVLWAAAQLEIAFVIVVVAGAAVVLLVRTELPTEIAAAFSRAVDSLRSAVTSLRGQSPVAVAAADSGVRSE</sequence>
<evidence type="ECO:0000313" key="2">
    <source>
        <dbReference type="EMBL" id="OHU76066.1"/>
    </source>
</evidence>
<dbReference type="EMBL" id="MLIS01000004">
    <property type="protein sequence ID" value="OHU76066.1"/>
    <property type="molecule type" value="Genomic_DNA"/>
</dbReference>
<reference evidence="2 3" key="1">
    <citation type="submission" date="2016-10" db="EMBL/GenBank/DDBJ databases">
        <title>Evaluation of Human, Veterinary and Environmental Mycobacterium chelonae Isolates by Core Genome Phylogenomic Analysis, Targeted Gene Comparison, and Anti-microbial Susceptibility Patterns: A Tale of Mistaken Identities.</title>
        <authorList>
            <person name="Fogelson S.B."/>
            <person name="Camus A.C."/>
            <person name="Lorenz W."/>
            <person name="Vasireddy R."/>
            <person name="Vasireddy S."/>
            <person name="Smith T."/>
            <person name="Brown-Elliott B.A."/>
            <person name="Wallace R.J.Jr."/>
            <person name="Hasan N.A."/>
            <person name="Reischl U."/>
            <person name="Sanchez S."/>
        </authorList>
    </citation>
    <scope>NUCLEOTIDE SEQUENCE [LARGE SCALE GENOMIC DNA]</scope>
    <source>
        <strain evidence="2 3">15518</strain>
    </source>
</reference>
<keyword evidence="1" id="KW-0812">Transmembrane</keyword>
<organism evidence="2 3">
    <name type="scientific">Mycobacteroides chelonae</name>
    <name type="common">Mycobacterium chelonae</name>
    <dbReference type="NCBI Taxonomy" id="1774"/>
    <lineage>
        <taxon>Bacteria</taxon>
        <taxon>Bacillati</taxon>
        <taxon>Actinomycetota</taxon>
        <taxon>Actinomycetes</taxon>
        <taxon>Mycobacteriales</taxon>
        <taxon>Mycobacteriaceae</taxon>
        <taxon>Mycobacteroides</taxon>
    </lineage>
</organism>
<dbReference type="AlphaFoldDB" id="A0A1S1LY87"/>
<keyword evidence="1" id="KW-1133">Transmembrane helix</keyword>
<evidence type="ECO:0000256" key="1">
    <source>
        <dbReference type="SAM" id="Phobius"/>
    </source>
</evidence>
<accession>A0A1S1LY87</accession>
<protein>
    <recommendedName>
        <fullName evidence="4">Transmembrane protein</fullName>
    </recommendedName>
</protein>
<feature type="transmembrane region" description="Helical" evidence="1">
    <location>
        <begin position="113"/>
        <end position="138"/>
    </location>
</feature>
<dbReference type="RefSeq" id="WP_070952771.1">
    <property type="nucleotide sequence ID" value="NZ_MLIS01000004.1"/>
</dbReference>
<evidence type="ECO:0000313" key="3">
    <source>
        <dbReference type="Proteomes" id="UP000179441"/>
    </source>
</evidence>
<feature type="transmembrane region" description="Helical" evidence="1">
    <location>
        <begin position="12"/>
        <end position="31"/>
    </location>
</feature>
<evidence type="ECO:0008006" key="4">
    <source>
        <dbReference type="Google" id="ProtNLM"/>
    </source>
</evidence>
<dbReference type="Proteomes" id="UP000179441">
    <property type="component" value="Unassembled WGS sequence"/>
</dbReference>
<gene>
    <name evidence="2" type="ORF">BKG84_24540</name>
</gene>
<keyword evidence="1" id="KW-0472">Membrane</keyword>
<keyword evidence="3" id="KW-1185">Reference proteome</keyword>